<evidence type="ECO:0000313" key="2">
    <source>
        <dbReference type="EMBL" id="KAF4140669.1"/>
    </source>
</evidence>
<protein>
    <submittedName>
        <fullName evidence="1">Uncharacterized protein</fullName>
    </submittedName>
</protein>
<sequence>MVQCRAQNNDEDKGAALAAVLTGASMKTTSEETNIPYSTVKAYVAASRKGATREPKRMSSASVAT</sequence>
<evidence type="ECO:0000313" key="1">
    <source>
        <dbReference type="EMBL" id="KAF4128622.1"/>
    </source>
</evidence>
<dbReference type="EMBL" id="JAACNO010003075">
    <property type="protein sequence ID" value="KAF4128622.1"/>
    <property type="molecule type" value="Genomic_DNA"/>
</dbReference>
<dbReference type="Proteomes" id="UP000704712">
    <property type="component" value="Unassembled WGS sequence"/>
</dbReference>
<evidence type="ECO:0000313" key="3">
    <source>
        <dbReference type="Proteomes" id="UP000704712"/>
    </source>
</evidence>
<gene>
    <name evidence="2" type="ORF">GN958_ATG10139</name>
    <name evidence="1" type="ORF">GN958_ATG22181</name>
</gene>
<dbReference type="AlphaFoldDB" id="A0A8S9TLT3"/>
<proteinExistence type="predicted"/>
<dbReference type="EMBL" id="JAACNO010001426">
    <property type="protein sequence ID" value="KAF4140669.1"/>
    <property type="molecule type" value="Genomic_DNA"/>
</dbReference>
<name>A0A8S9TLT3_PHYIN</name>
<organism evidence="1 3">
    <name type="scientific">Phytophthora infestans</name>
    <name type="common">Potato late blight agent</name>
    <name type="synonym">Botrytis infestans</name>
    <dbReference type="NCBI Taxonomy" id="4787"/>
    <lineage>
        <taxon>Eukaryota</taxon>
        <taxon>Sar</taxon>
        <taxon>Stramenopiles</taxon>
        <taxon>Oomycota</taxon>
        <taxon>Peronosporomycetes</taxon>
        <taxon>Peronosporales</taxon>
        <taxon>Peronosporaceae</taxon>
        <taxon>Phytophthora</taxon>
    </lineage>
</organism>
<reference evidence="1" key="1">
    <citation type="submission" date="2020-03" db="EMBL/GenBank/DDBJ databases">
        <title>Hybrid Assembly of Korean Phytophthora infestans isolates.</title>
        <authorList>
            <person name="Prokchorchik M."/>
            <person name="Lee Y."/>
            <person name="Seo J."/>
            <person name="Cho J.-H."/>
            <person name="Park Y.-E."/>
            <person name="Jang D.-C."/>
            <person name="Im J.-S."/>
            <person name="Choi J.-G."/>
            <person name="Park H.-J."/>
            <person name="Lee G.-B."/>
            <person name="Lee Y.-G."/>
            <person name="Hong S.-Y."/>
            <person name="Cho K."/>
            <person name="Sohn K.H."/>
        </authorList>
    </citation>
    <scope>NUCLEOTIDE SEQUENCE</scope>
    <source>
        <strain evidence="1">KR_2_A2</strain>
    </source>
</reference>
<comment type="caution">
    <text evidence="1">The sequence shown here is derived from an EMBL/GenBank/DDBJ whole genome shotgun (WGS) entry which is preliminary data.</text>
</comment>
<accession>A0A8S9TLT3</accession>